<dbReference type="Gene3D" id="3.30.420.10">
    <property type="entry name" value="Ribonuclease H-like superfamily/Ribonuclease H"/>
    <property type="match status" value="1"/>
</dbReference>
<dbReference type="InterPro" id="IPR043502">
    <property type="entry name" value="DNA/RNA_pol_sf"/>
</dbReference>
<evidence type="ECO:0000256" key="2">
    <source>
        <dbReference type="PROSITE-ProRule" id="PRU00047"/>
    </source>
</evidence>
<dbReference type="PROSITE" id="PS50878">
    <property type="entry name" value="RT_POL"/>
    <property type="match status" value="1"/>
</dbReference>
<feature type="compositionally biased region" description="Basic and acidic residues" evidence="3">
    <location>
        <begin position="1488"/>
        <end position="1498"/>
    </location>
</feature>
<keyword evidence="1" id="KW-0645">Protease</keyword>
<dbReference type="SUPFAM" id="SSF56672">
    <property type="entry name" value="DNA/RNA polymerases"/>
    <property type="match status" value="2"/>
</dbReference>
<dbReference type="OrthoDB" id="10059408at2759"/>
<comment type="caution">
    <text evidence="7">The sequence shown here is derived from an EMBL/GenBank/DDBJ whole genome shotgun (WGS) entry which is preliminary data.</text>
</comment>
<dbReference type="PROSITE" id="PS50158">
    <property type="entry name" value="ZF_CCHC"/>
    <property type="match status" value="1"/>
</dbReference>
<feature type="region of interest" description="Disordered" evidence="3">
    <location>
        <begin position="1465"/>
        <end position="1498"/>
    </location>
</feature>
<dbReference type="Pfam" id="PF07727">
    <property type="entry name" value="RVT_2"/>
    <property type="match status" value="1"/>
</dbReference>
<feature type="compositionally biased region" description="Low complexity" evidence="3">
    <location>
        <begin position="1477"/>
        <end position="1487"/>
    </location>
</feature>
<dbReference type="InterPro" id="IPR013103">
    <property type="entry name" value="RVT_2"/>
</dbReference>
<dbReference type="Gene3D" id="4.10.60.10">
    <property type="entry name" value="Zinc finger, CCHC-type"/>
    <property type="match status" value="1"/>
</dbReference>
<dbReference type="Pfam" id="PF22936">
    <property type="entry name" value="Pol_BBD"/>
    <property type="match status" value="1"/>
</dbReference>
<evidence type="ECO:0000259" key="5">
    <source>
        <dbReference type="PROSITE" id="PS50878"/>
    </source>
</evidence>
<dbReference type="SUPFAM" id="SSF53098">
    <property type="entry name" value="Ribonuclease H-like"/>
    <property type="match status" value="1"/>
</dbReference>
<keyword evidence="8" id="KW-1185">Reference proteome</keyword>
<protein>
    <submittedName>
        <fullName evidence="7">Retrovirus-related Pol poly from transposon TNT 1-94</fullName>
    </submittedName>
</protein>
<dbReference type="InterPro" id="IPR000477">
    <property type="entry name" value="RT_dom"/>
</dbReference>
<dbReference type="GO" id="GO:0015074">
    <property type="term" value="P:DNA integration"/>
    <property type="evidence" value="ECO:0007669"/>
    <property type="project" value="InterPro"/>
</dbReference>
<evidence type="ECO:0000256" key="1">
    <source>
        <dbReference type="ARBA" id="ARBA00022750"/>
    </source>
</evidence>
<dbReference type="EMBL" id="CACRXK020004595">
    <property type="protein sequence ID" value="CAB4003315.1"/>
    <property type="molecule type" value="Genomic_DNA"/>
</dbReference>
<feature type="domain" description="Integrase catalytic" evidence="6">
    <location>
        <begin position="393"/>
        <end position="556"/>
    </location>
</feature>
<dbReference type="Pfam" id="PF14223">
    <property type="entry name" value="Retrotran_gag_2"/>
    <property type="match status" value="1"/>
</dbReference>
<dbReference type="InterPro" id="IPR054722">
    <property type="entry name" value="PolX-like_BBD"/>
</dbReference>
<dbReference type="PROSITE" id="PS50994">
    <property type="entry name" value="INTEGRASE"/>
    <property type="match status" value="1"/>
</dbReference>
<dbReference type="InterPro" id="IPR036875">
    <property type="entry name" value="Znf_CCHC_sf"/>
</dbReference>
<feature type="domain" description="Reverse transcriptase" evidence="5">
    <location>
        <begin position="1207"/>
        <end position="1455"/>
    </location>
</feature>
<evidence type="ECO:0000313" key="7">
    <source>
        <dbReference type="EMBL" id="CAB4003315.1"/>
    </source>
</evidence>
<evidence type="ECO:0000259" key="4">
    <source>
        <dbReference type="PROSITE" id="PS50158"/>
    </source>
</evidence>
<dbReference type="CDD" id="cd01650">
    <property type="entry name" value="RT_nLTR_like"/>
    <property type="match status" value="1"/>
</dbReference>
<dbReference type="Pfam" id="PF00078">
    <property type="entry name" value="RVT_1"/>
    <property type="match status" value="1"/>
</dbReference>
<dbReference type="InterPro" id="IPR001584">
    <property type="entry name" value="Integrase_cat-core"/>
</dbReference>
<sequence length="1985" mass="223387">FVRDASEKDPPDASTQADAFAELVQCLDDRSLSLVIRDARDDGRKALEVLRQHYQGKGKPRIISIYTELTSLKKEENEPIVDYVIRAESFATALRNAEEAISDALLIAMVLKGLPREYDTFATSALRSHEESAKTHGGKAASAGENIMLTKQKFDGNCFKCGRKGHKSVECWSKTSERWCSNCKSKTHETKNCRKKKDAAKTAAEKTTSSENNEHTFAFTSKDTINISGINNKRNSSLLVDTGATSHIINDKSKFVDFDKEFNPSAHVIELADGSKANVVLGKGNAKVKLYDVNGNAREVMLNSALYVPSYDQNIFSVHAALERGASISLDKQNSACSLHEWHKILGHCNYGDVQKLENVVEGMNISNYDEVECTVCTKGKMCQFRNRSPDERATAPLDFVHCDLAGPIDPVGRDGFKYTLSFVDDCSGIIMVYFLKCKSDTPEALQQFLADAAPFGRVKRVRSDNGTEFTSHKFKSILRENRIRHETSAPYSPHQNGTVERAWLSLFNMARCLLLEANLPKSIWTYAVMATAYIRNRCFNARFGKTPYEAFTGFKPDLSNMHVFGSVCYAYVQNAKKLDPRSKQGIFVGYDKRSPAYLVFYPDSNKVERVRCVKFFNESNHESKVNPDEQEGEFLPSKVSVPIANESVISTQGNESVNGTETVHDEVRYPSRTRTKPTYLNEYVTGKVVDDAATCAVNYCYRTHDIPTSYSQAVHSPERNKWEKAMDDEIEALEGNETFELVPPPKGREQAIQNDMLVNQMDVKTAYLNAPIDCEIFIEQPEGYERVGQNGERLVCKLNKSLYGLKQSGRNWNNMLHDYLMKESFTQSLADPCVYIRNGGTNECTIIIIWVDDLIISASHEILLQSVKDSLSNKFRMKDLGVLSWFLGTEFKCSEGAIEMSQKQYIEKLLLRFGMAECKPKVTPTVLGLDKVVDTKSPELKDPTLYRAIVGSLIYVMTGTRPDLCYIVTKLSQNMSKPTEANLIAAKHVLRYLKGTIEQRLRFRKSESTLKLIGFCDSDWGGDVCDRRSISGYGFQLLDEGPLVSWRSRKQPTVALSTCEAEYMALTDAVQEAKFLKQLCVDLNIVQLNNKQSSVPDIMSMRNAAEPESSQTYDVSTPTAIANLFNRYFTSVFNTDHDNLDERSSPPSSPPSTSGQSDLQLTIEEVARTLLALDTTKATGPDGIPSRLLKETAWQIAPSLTKIFNKSLSCGEIPDEWKLANIVPVHKKGEKSQVENYRPISLLSIISKVLERCVLRNIRDHLLQLINDSQHGFIPGKSCTTQLLEVLDYIGSLLDGGKQTDVVYMDMSKAFDKVHHKYLISKLRNVYGISGKLLRWFESYLTNRKQRVTVLGATSSARPVLSGVPQGSILGPILFLLYANDLPDAVEHSKIASFADDTKLFKKVDSTSDAISLQSDLSSLENWSTSSGLVFNQDKCKCQRVTRKKNPIKYEYTINNKSLVVTEKEKDLGNDKESKPSYSKTTYPSYSKKERVSKANAGKERALNEPWEWYDKCTTRERNKGLFTADQQLKGDEARYTRQNPQGTRYGYECPEERDYYPYWYPTDWIDIAVLPNDKEDCYHYKKESFNTNSKGECMELYPKTRRNSETRWRHASKHNNPADCEANGGKWIEFHNYLEITNKTETSCKGESVIWGIPYSSENIDQLEGEEPEKWKKCLVKLPEPDCKEAPRTRTNHLGNGKGIVPLTYNWILPYFPSGQEQRCVVRIRYNISTNDYDPNNTYASSNNNDDVISNDPDVNVGKGNNSKVPLQLAINTAQFGRTFQDRSHIFKIIPRKDHFSDCVIHNLNVRGKRGNIVQTFPAVEYDFTPKDLEVKSSHCIHIQFAGSNRNPAGNAGEGRAQTDRSNLVAMKRPDVSYPLADTTGTLFDGATVIDAPDPDDYTKTTSGADIAIAMATAGYFKRAQDVSNPFSVPGCNTQQAEQLDCYPPSYTGLLLKLKPGQYYYMCSRNNNFTNRNQKASIKVTEG</sequence>
<feature type="non-terminal residue" evidence="7">
    <location>
        <position position="1"/>
    </location>
</feature>
<evidence type="ECO:0000313" key="8">
    <source>
        <dbReference type="Proteomes" id="UP001152795"/>
    </source>
</evidence>
<feature type="compositionally biased region" description="Basic and acidic residues" evidence="3">
    <location>
        <begin position="1465"/>
        <end position="1476"/>
    </location>
</feature>
<evidence type="ECO:0000259" key="6">
    <source>
        <dbReference type="PROSITE" id="PS50994"/>
    </source>
</evidence>
<dbReference type="InterPro" id="IPR001878">
    <property type="entry name" value="Znf_CCHC"/>
</dbReference>
<dbReference type="InterPro" id="IPR036397">
    <property type="entry name" value="RNaseH_sf"/>
</dbReference>
<name>A0A6S7HBU5_PARCT</name>
<dbReference type="PANTHER" id="PTHR35170">
    <property type="entry name" value="PROTEIN DD3-3"/>
    <property type="match status" value="1"/>
</dbReference>
<keyword evidence="1" id="KW-0064">Aspartyl protease</keyword>
<reference evidence="7" key="1">
    <citation type="submission" date="2020-04" db="EMBL/GenBank/DDBJ databases">
        <authorList>
            <person name="Alioto T."/>
            <person name="Alioto T."/>
            <person name="Gomez Garrido J."/>
        </authorList>
    </citation>
    <scope>NUCLEOTIDE SEQUENCE</scope>
    <source>
        <strain evidence="7">A484AB</strain>
    </source>
</reference>
<dbReference type="InterPro" id="IPR057670">
    <property type="entry name" value="SH3_retrovirus"/>
</dbReference>
<dbReference type="GO" id="GO:0004190">
    <property type="term" value="F:aspartic-type endopeptidase activity"/>
    <property type="evidence" value="ECO:0007669"/>
    <property type="project" value="UniProtKB-KW"/>
</dbReference>
<keyword evidence="2" id="KW-0863">Zinc-finger</keyword>
<dbReference type="InterPro" id="IPR012337">
    <property type="entry name" value="RNaseH-like_sf"/>
</dbReference>
<dbReference type="SUPFAM" id="SSF57756">
    <property type="entry name" value="Retrovirus zinc finger-like domains"/>
    <property type="match status" value="1"/>
</dbReference>
<accession>A0A6S7HBU5</accession>
<dbReference type="Proteomes" id="UP001152795">
    <property type="component" value="Unassembled WGS sequence"/>
</dbReference>
<evidence type="ECO:0000256" key="3">
    <source>
        <dbReference type="SAM" id="MobiDB-lite"/>
    </source>
</evidence>
<dbReference type="GO" id="GO:0003676">
    <property type="term" value="F:nucleic acid binding"/>
    <property type="evidence" value="ECO:0007669"/>
    <property type="project" value="InterPro"/>
</dbReference>
<dbReference type="SMART" id="SM00343">
    <property type="entry name" value="ZnF_C2HC"/>
    <property type="match status" value="2"/>
</dbReference>
<organism evidence="7 8">
    <name type="scientific">Paramuricea clavata</name>
    <name type="common">Red gorgonian</name>
    <name type="synonym">Violescent sea-whip</name>
    <dbReference type="NCBI Taxonomy" id="317549"/>
    <lineage>
        <taxon>Eukaryota</taxon>
        <taxon>Metazoa</taxon>
        <taxon>Cnidaria</taxon>
        <taxon>Anthozoa</taxon>
        <taxon>Octocorallia</taxon>
        <taxon>Malacalcyonacea</taxon>
        <taxon>Plexauridae</taxon>
        <taxon>Paramuricea</taxon>
    </lineage>
</organism>
<dbReference type="Pfam" id="PF00665">
    <property type="entry name" value="rve"/>
    <property type="match status" value="1"/>
</dbReference>
<keyword evidence="2" id="KW-0479">Metal-binding</keyword>
<dbReference type="CDD" id="cd09272">
    <property type="entry name" value="RNase_HI_RT_Ty1"/>
    <property type="match status" value="1"/>
</dbReference>
<proteinExistence type="predicted"/>
<feature type="region of interest" description="Disordered" evidence="3">
    <location>
        <begin position="1137"/>
        <end position="1159"/>
    </location>
</feature>
<dbReference type="PANTHER" id="PTHR35170:SF2">
    <property type="entry name" value="PROTEIN DD3-3"/>
    <property type="match status" value="1"/>
</dbReference>
<feature type="domain" description="CCHC-type" evidence="4">
    <location>
        <begin position="158"/>
        <end position="171"/>
    </location>
</feature>
<keyword evidence="2" id="KW-0862">Zinc</keyword>
<gene>
    <name evidence="7" type="ORF">PACLA_8A042961</name>
</gene>
<dbReference type="GO" id="GO:0008270">
    <property type="term" value="F:zinc ion binding"/>
    <property type="evidence" value="ECO:0007669"/>
    <property type="project" value="UniProtKB-KW"/>
</dbReference>
<dbReference type="InterPro" id="IPR053320">
    <property type="entry name" value="Protein_DD3-3_O-glyco"/>
</dbReference>
<keyword evidence="1" id="KW-0378">Hydrolase</keyword>
<dbReference type="Pfam" id="PF25597">
    <property type="entry name" value="SH3_retrovirus"/>
    <property type="match status" value="1"/>
</dbReference>